<dbReference type="PANTHER" id="PTHR24369">
    <property type="entry name" value="ANTIGEN BSP, PUTATIVE-RELATED"/>
    <property type="match status" value="1"/>
</dbReference>
<keyword evidence="3" id="KW-0677">Repeat</keyword>
<organism evidence="4 5">
    <name type="scientific">Branchiostoma belcheri</name>
    <name type="common">Amphioxus</name>
    <dbReference type="NCBI Taxonomy" id="7741"/>
    <lineage>
        <taxon>Eukaryota</taxon>
        <taxon>Metazoa</taxon>
        <taxon>Chordata</taxon>
        <taxon>Cephalochordata</taxon>
        <taxon>Leptocardii</taxon>
        <taxon>Amphioxiformes</taxon>
        <taxon>Branchiostomatidae</taxon>
        <taxon>Branchiostoma</taxon>
    </lineage>
</organism>
<evidence type="ECO:0000256" key="3">
    <source>
        <dbReference type="ARBA" id="ARBA00022737"/>
    </source>
</evidence>
<dbReference type="KEGG" id="bbel:109465669"/>
<dbReference type="Pfam" id="PF13855">
    <property type="entry name" value="LRR_8"/>
    <property type="match status" value="1"/>
</dbReference>
<dbReference type="AlphaFoldDB" id="A0A6P4YN62"/>
<dbReference type="Gene3D" id="3.80.10.10">
    <property type="entry name" value="Ribonuclease Inhibitor"/>
    <property type="match status" value="1"/>
</dbReference>
<protein>
    <submittedName>
        <fullName evidence="5">Reticulon-4 receptor-like</fullName>
    </submittedName>
</protein>
<dbReference type="RefSeq" id="XP_019618611.1">
    <property type="nucleotide sequence ID" value="XM_019763052.1"/>
</dbReference>
<dbReference type="InterPro" id="IPR050541">
    <property type="entry name" value="LRR_TM_domain-containing"/>
</dbReference>
<keyword evidence="2" id="KW-0732">Signal</keyword>
<evidence type="ECO:0000256" key="1">
    <source>
        <dbReference type="ARBA" id="ARBA00022614"/>
    </source>
</evidence>
<proteinExistence type="predicted"/>
<dbReference type="InterPro" id="IPR001611">
    <property type="entry name" value="Leu-rich_rpt"/>
</dbReference>
<reference evidence="5" key="1">
    <citation type="submission" date="2025-08" db="UniProtKB">
        <authorList>
            <consortium name="RefSeq"/>
        </authorList>
    </citation>
    <scope>IDENTIFICATION</scope>
    <source>
        <tissue evidence="5">Gonad</tissue>
    </source>
</reference>
<evidence type="ECO:0000313" key="4">
    <source>
        <dbReference type="Proteomes" id="UP000515135"/>
    </source>
</evidence>
<sequence>MILPDTFQTLPRLKHLYLSNNRIRMIQSDTFQNVTSLQTLSLAFNRITYIHSQAFKNLPHIQKLYLQKNKLSAILPSAFRMLLSIRTVINVDGNPWQCDCMMAPFRLNTTNFQSLTDKIICSQPANVQGRKLTDVDPEDLIY</sequence>
<dbReference type="InterPro" id="IPR032675">
    <property type="entry name" value="LRR_dom_sf"/>
</dbReference>
<keyword evidence="4" id="KW-1185">Reference proteome</keyword>
<name>A0A6P4YN62_BRABE</name>
<dbReference type="InterPro" id="IPR003591">
    <property type="entry name" value="Leu-rich_rpt_typical-subtyp"/>
</dbReference>
<gene>
    <name evidence="5" type="primary">LOC109465669</name>
</gene>
<evidence type="ECO:0000313" key="5">
    <source>
        <dbReference type="RefSeq" id="XP_019618611.1"/>
    </source>
</evidence>
<dbReference type="GeneID" id="109465669"/>
<dbReference type="PROSITE" id="PS51450">
    <property type="entry name" value="LRR"/>
    <property type="match status" value="1"/>
</dbReference>
<dbReference type="GO" id="GO:0005886">
    <property type="term" value="C:plasma membrane"/>
    <property type="evidence" value="ECO:0007669"/>
    <property type="project" value="TreeGrafter"/>
</dbReference>
<dbReference type="Proteomes" id="UP000515135">
    <property type="component" value="Unplaced"/>
</dbReference>
<evidence type="ECO:0000256" key="2">
    <source>
        <dbReference type="ARBA" id="ARBA00022729"/>
    </source>
</evidence>
<dbReference type="SMART" id="SM00369">
    <property type="entry name" value="LRR_TYP"/>
    <property type="match status" value="3"/>
</dbReference>
<keyword evidence="1" id="KW-0433">Leucine-rich repeat</keyword>
<dbReference type="OrthoDB" id="676979at2759"/>
<dbReference type="PANTHER" id="PTHR24369:SF210">
    <property type="entry name" value="CHAOPTIN-RELATED"/>
    <property type="match status" value="1"/>
</dbReference>
<accession>A0A6P4YN62</accession>
<dbReference type="SUPFAM" id="SSF52058">
    <property type="entry name" value="L domain-like"/>
    <property type="match status" value="1"/>
</dbReference>
<dbReference type="Pfam" id="PF00560">
    <property type="entry name" value="LRR_1"/>
    <property type="match status" value="1"/>
</dbReference>